<evidence type="ECO:0008006" key="3">
    <source>
        <dbReference type="Google" id="ProtNLM"/>
    </source>
</evidence>
<dbReference type="RefSeq" id="WP_344986709.1">
    <property type="nucleotide sequence ID" value="NZ_BAAAXV010000001.1"/>
</dbReference>
<gene>
    <name evidence="1" type="ORF">ACFFSA_00790</name>
</gene>
<evidence type="ECO:0000313" key="2">
    <source>
        <dbReference type="Proteomes" id="UP001589532"/>
    </source>
</evidence>
<evidence type="ECO:0000313" key="1">
    <source>
        <dbReference type="EMBL" id="MFB9621606.1"/>
    </source>
</evidence>
<reference evidence="1 2" key="1">
    <citation type="submission" date="2024-09" db="EMBL/GenBank/DDBJ databases">
        <authorList>
            <person name="Sun Q."/>
            <person name="Mori K."/>
        </authorList>
    </citation>
    <scope>NUCLEOTIDE SEQUENCE [LARGE SCALE GENOMIC DNA]</scope>
    <source>
        <strain evidence="1 2">JCM 3143</strain>
    </source>
</reference>
<accession>A0ABV5RQA2</accession>
<protein>
    <recommendedName>
        <fullName evidence="3">DUF2867 domain-containing protein</fullName>
    </recommendedName>
</protein>
<name>A0ABV5RQA2_9ACTN</name>
<sequence length="177" mass="19617">MPTLTDRFIPRPDAAERHSIVIPASRDRVWAAVTHPTSFNLRAIVAVRNVAARLSGGRPEREAPRFTPLAEDPGREVVLGIIGQWWRIGRAESAGPITGAGDFDAFDRPGYAKGTLSFLLDETAEGRVKLVTETRVVATSEDARRAFLRYWMVIRLGSGLIRRIMLATIRARATRTP</sequence>
<dbReference type="Proteomes" id="UP001589532">
    <property type="component" value="Unassembled WGS sequence"/>
</dbReference>
<comment type="caution">
    <text evidence="1">The sequence shown here is derived from an EMBL/GenBank/DDBJ whole genome shotgun (WGS) entry which is preliminary data.</text>
</comment>
<proteinExistence type="predicted"/>
<keyword evidence="2" id="KW-1185">Reference proteome</keyword>
<organism evidence="1 2">
    <name type="scientific">Nonomuraea helvata</name>
    <dbReference type="NCBI Taxonomy" id="37484"/>
    <lineage>
        <taxon>Bacteria</taxon>
        <taxon>Bacillati</taxon>
        <taxon>Actinomycetota</taxon>
        <taxon>Actinomycetes</taxon>
        <taxon>Streptosporangiales</taxon>
        <taxon>Streptosporangiaceae</taxon>
        <taxon>Nonomuraea</taxon>
    </lineage>
</organism>
<dbReference type="EMBL" id="JBHMBW010000001">
    <property type="protein sequence ID" value="MFB9621606.1"/>
    <property type="molecule type" value="Genomic_DNA"/>
</dbReference>